<name>A0A6H5FUC9_9HEMI</name>
<dbReference type="EMBL" id="CADCXU010000265">
    <property type="protein sequence ID" value="CAA9993221.1"/>
    <property type="molecule type" value="Genomic_DNA"/>
</dbReference>
<evidence type="ECO:0000313" key="2">
    <source>
        <dbReference type="EMBL" id="CAA9993221.1"/>
    </source>
</evidence>
<evidence type="ECO:0000313" key="3">
    <source>
        <dbReference type="Proteomes" id="UP000479000"/>
    </source>
</evidence>
<feature type="compositionally biased region" description="Pro residues" evidence="1">
    <location>
        <begin position="27"/>
        <end position="44"/>
    </location>
</feature>
<feature type="non-terminal residue" evidence="2">
    <location>
        <position position="1"/>
    </location>
</feature>
<sequence>YWRTVEIGDPPPPPSLPPSQPLLSPLPSSPLPPSPPPPSPPPPLLRTQVIQYGKL</sequence>
<keyword evidence="3" id="KW-1185">Reference proteome</keyword>
<feature type="region of interest" description="Disordered" evidence="1">
    <location>
        <begin position="1"/>
        <end position="46"/>
    </location>
</feature>
<dbReference type="Proteomes" id="UP000479000">
    <property type="component" value="Unassembled WGS sequence"/>
</dbReference>
<feature type="compositionally biased region" description="Pro residues" evidence="1">
    <location>
        <begin position="9"/>
        <end position="20"/>
    </location>
</feature>
<evidence type="ECO:0000256" key="1">
    <source>
        <dbReference type="SAM" id="MobiDB-lite"/>
    </source>
</evidence>
<dbReference type="AlphaFoldDB" id="A0A6H5FUC9"/>
<reference evidence="2 3" key="1">
    <citation type="submission" date="2020-02" db="EMBL/GenBank/DDBJ databases">
        <authorList>
            <person name="Ferguson B K."/>
        </authorList>
    </citation>
    <scope>NUCLEOTIDE SEQUENCE [LARGE SCALE GENOMIC DNA]</scope>
</reference>
<accession>A0A6H5FUC9</accession>
<protein>
    <submittedName>
        <fullName evidence="2">Uncharacterized protein</fullName>
    </submittedName>
</protein>
<gene>
    <name evidence="2" type="ORF">NTEN_LOCUS206</name>
</gene>
<proteinExistence type="predicted"/>
<organism evidence="2 3">
    <name type="scientific">Nesidiocoris tenuis</name>
    <dbReference type="NCBI Taxonomy" id="355587"/>
    <lineage>
        <taxon>Eukaryota</taxon>
        <taxon>Metazoa</taxon>
        <taxon>Ecdysozoa</taxon>
        <taxon>Arthropoda</taxon>
        <taxon>Hexapoda</taxon>
        <taxon>Insecta</taxon>
        <taxon>Pterygota</taxon>
        <taxon>Neoptera</taxon>
        <taxon>Paraneoptera</taxon>
        <taxon>Hemiptera</taxon>
        <taxon>Heteroptera</taxon>
        <taxon>Panheteroptera</taxon>
        <taxon>Cimicomorpha</taxon>
        <taxon>Miridae</taxon>
        <taxon>Dicyphina</taxon>
        <taxon>Nesidiocoris</taxon>
    </lineage>
</organism>